<reference evidence="5" key="1">
    <citation type="submission" date="2016-01" db="EMBL/GenBank/DDBJ databases">
        <title>Draft genome of Chromobacterium sp. F49.</title>
        <authorList>
            <person name="Hong K.W."/>
        </authorList>
    </citation>
    <scope>NUCLEOTIDE SEQUENCE [LARGE SCALE GENOMIC DNA]</scope>
    <source>
        <strain evidence="5">P7IIIA</strain>
    </source>
</reference>
<dbReference type="EMBL" id="LRFC01000023">
    <property type="protein sequence ID" value="KZE66018.1"/>
    <property type="molecule type" value="Genomic_DNA"/>
</dbReference>
<dbReference type="InterPro" id="IPR045078">
    <property type="entry name" value="TST/MPST-like"/>
</dbReference>
<dbReference type="Proteomes" id="UP000076567">
    <property type="component" value="Unassembled WGS sequence"/>
</dbReference>
<dbReference type="CDD" id="cd01449">
    <property type="entry name" value="TST_Repeat_2"/>
    <property type="match status" value="1"/>
</dbReference>
<keyword evidence="5" id="KW-1185">Reference proteome</keyword>
<keyword evidence="1" id="KW-0808">Transferase</keyword>
<sequence length="278" mass="31895">MSNFVKPEWINQNTNRDDIVIFDCRFSLANPIEGYELYKQDHIEGAYYADLNQHLSGHVSTHGGRHPIPSVNILSQFLSRCGVDSEKIVVAYDDQSGAMASRLWWLLKYLGHDNVYVMQGGYTHYKEKGYRITRKMPIEKRANFKSKVREEMLVTKDDILSVIKNRNKILIDAREANRYKGIIEPIDHKAGHIPTAINIPWETHFNKAGWWKERNELQELYAAKLSSEETGIVYCGSGVTACVNILAMNEAGITNTALYGGSWSDWISYHENHIEKEQ</sequence>
<evidence type="ECO:0000313" key="5">
    <source>
        <dbReference type="Proteomes" id="UP000076567"/>
    </source>
</evidence>
<evidence type="ECO:0000259" key="3">
    <source>
        <dbReference type="PROSITE" id="PS50206"/>
    </source>
</evidence>
<dbReference type="PANTHER" id="PTHR11364:SF27">
    <property type="entry name" value="SULFURTRANSFERASE"/>
    <property type="match status" value="1"/>
</dbReference>
<dbReference type="InterPro" id="IPR001763">
    <property type="entry name" value="Rhodanese-like_dom"/>
</dbReference>
<dbReference type="InterPro" id="IPR036873">
    <property type="entry name" value="Rhodanese-like_dom_sf"/>
</dbReference>
<dbReference type="AlphaFoldDB" id="A0A163R0Q3"/>
<keyword evidence="2" id="KW-0677">Repeat</keyword>
<dbReference type="SMART" id="SM00450">
    <property type="entry name" value="RHOD"/>
    <property type="match status" value="2"/>
</dbReference>
<dbReference type="RefSeq" id="WP_066241205.1">
    <property type="nucleotide sequence ID" value="NZ_LRFC01000023.1"/>
</dbReference>
<name>A0A163R0Q3_9BACL</name>
<dbReference type="PROSITE" id="PS50206">
    <property type="entry name" value="RHODANESE_3"/>
    <property type="match status" value="2"/>
</dbReference>
<protein>
    <recommendedName>
        <fullName evidence="3">Rhodanese domain-containing protein</fullName>
    </recommendedName>
</protein>
<evidence type="ECO:0000256" key="1">
    <source>
        <dbReference type="ARBA" id="ARBA00022679"/>
    </source>
</evidence>
<evidence type="ECO:0000313" key="4">
    <source>
        <dbReference type="EMBL" id="KZE66018.1"/>
    </source>
</evidence>
<gene>
    <name evidence="4" type="ORF">AWM68_06460</name>
</gene>
<dbReference type="Pfam" id="PF00581">
    <property type="entry name" value="Rhodanese"/>
    <property type="match status" value="2"/>
</dbReference>
<dbReference type="CDD" id="cd01448">
    <property type="entry name" value="TST_Repeat_1"/>
    <property type="match status" value="1"/>
</dbReference>
<comment type="caution">
    <text evidence="4">The sequence shown here is derived from an EMBL/GenBank/DDBJ whole genome shotgun (WGS) entry which is preliminary data.</text>
</comment>
<dbReference type="SUPFAM" id="SSF52821">
    <property type="entry name" value="Rhodanese/Cell cycle control phosphatase"/>
    <property type="match status" value="2"/>
</dbReference>
<accession>A0A163R0Q3</accession>
<organism evidence="4 5">
    <name type="scientific">Fictibacillus phosphorivorans</name>
    <dbReference type="NCBI Taxonomy" id="1221500"/>
    <lineage>
        <taxon>Bacteria</taxon>
        <taxon>Bacillati</taxon>
        <taxon>Bacillota</taxon>
        <taxon>Bacilli</taxon>
        <taxon>Bacillales</taxon>
        <taxon>Fictibacillaceae</taxon>
        <taxon>Fictibacillus</taxon>
    </lineage>
</organism>
<dbReference type="PANTHER" id="PTHR11364">
    <property type="entry name" value="THIOSULFATE SULFERTANSFERASE"/>
    <property type="match status" value="1"/>
</dbReference>
<feature type="domain" description="Rhodanese" evidence="3">
    <location>
        <begin position="164"/>
        <end position="275"/>
    </location>
</feature>
<dbReference type="OrthoDB" id="9770030at2"/>
<feature type="domain" description="Rhodanese" evidence="3">
    <location>
        <begin position="15"/>
        <end position="134"/>
    </location>
</feature>
<evidence type="ECO:0000256" key="2">
    <source>
        <dbReference type="ARBA" id="ARBA00022737"/>
    </source>
</evidence>
<proteinExistence type="predicted"/>
<dbReference type="GO" id="GO:0004792">
    <property type="term" value="F:thiosulfate-cyanide sulfurtransferase activity"/>
    <property type="evidence" value="ECO:0007669"/>
    <property type="project" value="TreeGrafter"/>
</dbReference>
<dbReference type="Gene3D" id="3.40.250.10">
    <property type="entry name" value="Rhodanese-like domain"/>
    <property type="match status" value="2"/>
</dbReference>